<dbReference type="Proteomes" id="UP000559010">
    <property type="component" value="Unassembled WGS sequence"/>
</dbReference>
<dbReference type="SUPFAM" id="SSF49452">
    <property type="entry name" value="Starch-binding domain-like"/>
    <property type="match status" value="2"/>
</dbReference>
<evidence type="ECO:0008006" key="3">
    <source>
        <dbReference type="Google" id="ProtNLM"/>
    </source>
</evidence>
<dbReference type="Gene3D" id="2.60.40.1120">
    <property type="entry name" value="Carboxypeptidase-like, regulatory domain"/>
    <property type="match status" value="3"/>
</dbReference>
<protein>
    <recommendedName>
        <fullName evidence="3">Carboxypeptidase regulatory-like domain-containing protein</fullName>
    </recommendedName>
</protein>
<name>A0A848J9E7_9BACT</name>
<dbReference type="SUPFAM" id="SSF49464">
    <property type="entry name" value="Carboxypeptidase regulatory domain-like"/>
    <property type="match status" value="1"/>
</dbReference>
<dbReference type="InterPro" id="IPR013784">
    <property type="entry name" value="Carb-bd-like_fold"/>
</dbReference>
<gene>
    <name evidence="1" type="ORF">HH304_14790</name>
</gene>
<dbReference type="GO" id="GO:0030246">
    <property type="term" value="F:carbohydrate binding"/>
    <property type="evidence" value="ECO:0007669"/>
    <property type="project" value="InterPro"/>
</dbReference>
<accession>A0A848J9E7</accession>
<dbReference type="EMBL" id="JABBNU010000009">
    <property type="protein sequence ID" value="NMM49672.1"/>
    <property type="molecule type" value="Genomic_DNA"/>
</dbReference>
<dbReference type="InterPro" id="IPR008969">
    <property type="entry name" value="CarboxyPept-like_regulatory"/>
</dbReference>
<comment type="caution">
    <text evidence="1">The sequence shown here is derived from an EMBL/GenBank/DDBJ whole genome shotgun (WGS) entry which is preliminary data.</text>
</comment>
<reference evidence="1 2" key="1">
    <citation type="submission" date="2020-04" db="EMBL/GenBank/DDBJ databases">
        <title>Flammeovirgaceae bacterium KN852 isolated from deep sea.</title>
        <authorList>
            <person name="Zhang D.-C."/>
        </authorList>
    </citation>
    <scope>NUCLEOTIDE SEQUENCE [LARGE SCALE GENOMIC DNA]</scope>
    <source>
        <strain evidence="1 2">KN852</strain>
    </source>
</reference>
<evidence type="ECO:0000313" key="2">
    <source>
        <dbReference type="Proteomes" id="UP000559010"/>
    </source>
</evidence>
<proteinExistence type="predicted"/>
<dbReference type="Pfam" id="PF13620">
    <property type="entry name" value="CarboxypepD_reg"/>
    <property type="match status" value="1"/>
</dbReference>
<sequence length="1420" mass="160415">MSTIINNYPVFEDSQVLTSGQLNQIIKYLDQQNRLTRVALIGMGIVCGMKLSCKTEDSKSTLTISKGVGVTSEGFLIGIGNCPTTRYREYVLPDTVSYPPFEHEDLKLYELLTETALTQPEEVVTDLDESFLSDKVVVLYLECFDKDLKSCLGKSCDELGIDRIFTLRKLLISKDQLENLVWPLIEGGKSDASYPEKNLLPPYLWKRPLMDSEVDNYYEMGVRYLGALASDSFLPMLSQTYDIYEPVLSEVYGENPFTSSVVTDKISKIIDYVSAFLAMEEPIYGVQYLYDFVKDLGLAYNEFRDVSFELSSVCCPDMDRFPKHLMLGEACGSEEDVCIPLKYRNEFVGSPIISGQKDLVEKVRFLHKRMVLIIESFDLDRLVKPVEWPLKITPSCEKKGTLSQRTIPIYYDSKKESEFDNLSTLENTWNFEVYRRCYESDFPKQLSYDNHEFDKDPEHPISTPLGFELDQFNFLRIEGILAKSVEEVKSQILEAKSKWNLSFDVKAIHFGELQEKGSIPDCLIADLQPDYSIWRNKLLLVLNNLVRANKSVEEVVLNRKEYSATFDEMSNKKKSSEKSKSDISSFAGSLFDMQNFANISEEKLDFNNLSKKVFEAEIKLAGASKRAKVKRSVSVRSAEDTSLSGLFSDLNNCLLGLIQAMPVDFKDFSMEEWLSKYKCAMRVYIELMKFLSTRATSNVLMVRVIIILLIMCLLFDVIKFLAIYPYITIRTLYDTLQERIDLLAKSLEFSNFQKDHPGMEHKAGVAPGDTFILVYQAIQRDFGKIDEKTIQLLETLAKQPLLGNSEQGLEIKMPDAEQMIKVINAMEGTVVADFTLPFICCDDCSNLPHTPLTLDPLVTPICGVVGFEDKKLNAYRVLQKRVLNNLYDPSVYKVSLLTNPKLGNVEFTEKVYYPDPTKLSQILNYTVEPKLIEEEKKLTESYILIDEFEYQVTDVTRNEQVGKDKITIFIPIVRDAQASITGRVTAADASGNLFNVFDAKVSVSGTDLVATTNDDGIYEIPNAPAATFEMEAIHPRFGVDRKSVSIVNGENTIDFQLQPQLSVGVITGTVLERTPNGNRPVPGIVVSIDELGRKATTKATGDFIFTEVPYGTFKISTQFGNLKRETSVNVNQPNKVANIIFESDSGEGSIKGTVKGVTDENKEISLPGANIEIYGSETFKLRKGKPKYAGTTKRDGSYSIDGVSSGKYIVRASYNGYLSEEQSIDVSDKQSQSANFIIKASSKINIKYDRMFKAIEIDPKSPEAKKIEDYYSSRMGDYKLEAKKIKERLGGTEVTAITKANEIIEEISDAKDISVVKLNNEYNSIRNELVKGWENSSGEEKELHAEALQNMTKAYIERLAFIQPDNLTDTSKDVLKETGSLINDNEELNVKETIQNWLKNSEGYVNNDYRESVKRYLNIK</sequence>
<keyword evidence="2" id="KW-1185">Reference proteome</keyword>
<dbReference type="RefSeq" id="WP_169683011.1">
    <property type="nucleotide sequence ID" value="NZ_JABBNU010000009.1"/>
</dbReference>
<evidence type="ECO:0000313" key="1">
    <source>
        <dbReference type="EMBL" id="NMM49672.1"/>
    </source>
</evidence>
<organism evidence="1 2">
    <name type="scientific">Marinigracilibium pacificum</name>
    <dbReference type="NCBI Taxonomy" id="2729599"/>
    <lineage>
        <taxon>Bacteria</taxon>
        <taxon>Pseudomonadati</taxon>
        <taxon>Bacteroidota</taxon>
        <taxon>Cytophagia</taxon>
        <taxon>Cytophagales</taxon>
        <taxon>Flammeovirgaceae</taxon>
        <taxon>Marinigracilibium</taxon>
    </lineage>
</organism>